<dbReference type="OrthoDB" id="5835829at2759"/>
<dbReference type="Gene3D" id="3.40.50.2000">
    <property type="entry name" value="Glycogen Phosphorylase B"/>
    <property type="match status" value="2"/>
</dbReference>
<dbReference type="InterPro" id="IPR035595">
    <property type="entry name" value="UDP_glycos_trans_CS"/>
</dbReference>
<gene>
    <name evidence="5" type="ORF">G2W53_013170</name>
</gene>
<name>A0A834TYT1_9FABA</name>
<proteinExistence type="inferred from homology"/>
<evidence type="ECO:0000256" key="2">
    <source>
        <dbReference type="ARBA" id="ARBA00022679"/>
    </source>
</evidence>
<evidence type="ECO:0000256" key="3">
    <source>
        <dbReference type="RuleBase" id="RU003718"/>
    </source>
</evidence>
<keyword evidence="6" id="KW-1185">Reference proteome</keyword>
<evidence type="ECO:0000256" key="4">
    <source>
        <dbReference type="RuleBase" id="RU362057"/>
    </source>
</evidence>
<dbReference type="CDD" id="cd03784">
    <property type="entry name" value="GT1_Gtf-like"/>
    <property type="match status" value="1"/>
</dbReference>
<evidence type="ECO:0000313" key="6">
    <source>
        <dbReference type="Proteomes" id="UP000634136"/>
    </source>
</evidence>
<dbReference type="PANTHER" id="PTHR48048:SF98">
    <property type="entry name" value="FLAVONOL 3-O-GLUCOSYLTRANSFERASE"/>
    <property type="match status" value="1"/>
</dbReference>
<dbReference type="EC" id="2.4.1.-" evidence="4"/>
<dbReference type="Pfam" id="PF00201">
    <property type="entry name" value="UDPGT"/>
    <property type="match status" value="1"/>
</dbReference>
<evidence type="ECO:0000256" key="1">
    <source>
        <dbReference type="ARBA" id="ARBA00009995"/>
    </source>
</evidence>
<accession>A0A834TYT1</accession>
<reference evidence="5" key="1">
    <citation type="submission" date="2020-09" db="EMBL/GenBank/DDBJ databases">
        <title>Genome-Enabled Discovery of Anthraquinone Biosynthesis in Senna tora.</title>
        <authorList>
            <person name="Kang S.-H."/>
            <person name="Pandey R.P."/>
            <person name="Lee C.-M."/>
            <person name="Sim J.-S."/>
            <person name="Jeong J.-T."/>
            <person name="Choi B.-S."/>
            <person name="Jung M."/>
            <person name="Ginzburg D."/>
            <person name="Zhao K."/>
            <person name="Won S.Y."/>
            <person name="Oh T.-J."/>
            <person name="Yu Y."/>
            <person name="Kim N.-H."/>
            <person name="Lee O.R."/>
            <person name="Lee T.-H."/>
            <person name="Bashyal P."/>
            <person name="Kim T.-S."/>
            <person name="Lee W.-H."/>
            <person name="Kawkins C."/>
            <person name="Kim C.-K."/>
            <person name="Kim J.S."/>
            <person name="Ahn B.O."/>
            <person name="Rhee S.Y."/>
            <person name="Sohng J.K."/>
        </authorList>
    </citation>
    <scope>NUCLEOTIDE SEQUENCE</scope>
    <source>
        <tissue evidence="5">Leaf</tissue>
    </source>
</reference>
<dbReference type="PANTHER" id="PTHR48048">
    <property type="entry name" value="GLYCOSYLTRANSFERASE"/>
    <property type="match status" value="1"/>
</dbReference>
<dbReference type="AlphaFoldDB" id="A0A834TYT1"/>
<dbReference type="GO" id="GO:0035251">
    <property type="term" value="F:UDP-glucosyltransferase activity"/>
    <property type="evidence" value="ECO:0007669"/>
    <property type="project" value="InterPro"/>
</dbReference>
<dbReference type="FunFam" id="3.40.50.2000:FF:000056">
    <property type="entry name" value="Glycosyltransferase"/>
    <property type="match status" value="1"/>
</dbReference>
<keyword evidence="3" id="KW-0328">Glycosyltransferase</keyword>
<evidence type="ECO:0000313" key="5">
    <source>
        <dbReference type="EMBL" id="KAF7830837.1"/>
    </source>
</evidence>
<keyword evidence="2 3" id="KW-0808">Transferase</keyword>
<protein>
    <recommendedName>
        <fullName evidence="4">Glycosyltransferase</fullName>
        <ecNumber evidence="4">2.4.1.-</ecNumber>
    </recommendedName>
</protein>
<organism evidence="5 6">
    <name type="scientific">Senna tora</name>
    <dbReference type="NCBI Taxonomy" id="362788"/>
    <lineage>
        <taxon>Eukaryota</taxon>
        <taxon>Viridiplantae</taxon>
        <taxon>Streptophyta</taxon>
        <taxon>Embryophyta</taxon>
        <taxon>Tracheophyta</taxon>
        <taxon>Spermatophyta</taxon>
        <taxon>Magnoliopsida</taxon>
        <taxon>eudicotyledons</taxon>
        <taxon>Gunneridae</taxon>
        <taxon>Pentapetalae</taxon>
        <taxon>rosids</taxon>
        <taxon>fabids</taxon>
        <taxon>Fabales</taxon>
        <taxon>Fabaceae</taxon>
        <taxon>Caesalpinioideae</taxon>
        <taxon>Cassia clade</taxon>
        <taxon>Senna</taxon>
    </lineage>
</organism>
<comment type="caution">
    <text evidence="5">The sequence shown here is derived from an EMBL/GenBank/DDBJ whole genome shotgun (WGS) entry which is preliminary data.</text>
</comment>
<comment type="similarity">
    <text evidence="1 3">Belongs to the UDP-glycosyltransferase family.</text>
</comment>
<sequence length="490" mass="54385">MEKSQLVVIPSPDISHLTSTIEFSNLLINHHHRLSITILIIAAPPDATAVSFLNSISSSIRQRLQIILLPSDHSDNSSHYQKRKSIFLESTVQLTKPRVRDAVSNLTSAPGSPRLAGFIVDMFSTAMIDVADEFGVPSMVFYTSSAASLGVLLHVHTLRERDAFDTTTSSGGGDLATEIFADPVPLSVVPSFAVEEDWKTFFWNYGRGLKRAKGIIVNSFEEFESHAIRAVSDSGIHVYPVGPILGLKADSDSDKSDVIEWLDNQPPSSVIFLCFGSRGRFDEEQVREMAYAIEKSGVRFLWSLRKPPPKEGNNNDSAEFEFEDILPKGFLERTAGIGRVIGWAPQTKILAHKATGGFVSHCGWNSVLESLYFGVPIATWPLYAEQQMNAFQLVRELKMAVEICLDYNMVYNSGGNFVSAEKIEKGIRDVMREENEIREKVKKMSEICGKALTESGSSHHHLGRLIHDITKMEAHYGVFVFGAEFMLNIG</sequence>
<dbReference type="EMBL" id="JAAIUW010000005">
    <property type="protein sequence ID" value="KAF7830837.1"/>
    <property type="molecule type" value="Genomic_DNA"/>
</dbReference>
<dbReference type="PROSITE" id="PS00375">
    <property type="entry name" value="UDPGT"/>
    <property type="match status" value="1"/>
</dbReference>
<dbReference type="Proteomes" id="UP000634136">
    <property type="component" value="Unassembled WGS sequence"/>
</dbReference>
<dbReference type="SUPFAM" id="SSF53756">
    <property type="entry name" value="UDP-Glycosyltransferase/glycogen phosphorylase"/>
    <property type="match status" value="1"/>
</dbReference>
<dbReference type="InterPro" id="IPR050481">
    <property type="entry name" value="UDP-glycosyltransf_plant"/>
</dbReference>
<dbReference type="InterPro" id="IPR002213">
    <property type="entry name" value="UDP_glucos_trans"/>
</dbReference>